<dbReference type="AlphaFoldDB" id="A0A381TPF4"/>
<gene>
    <name evidence="1" type="ORF">METZ01_LOCUS70816</name>
</gene>
<evidence type="ECO:0000313" key="1">
    <source>
        <dbReference type="EMBL" id="SVA17962.1"/>
    </source>
</evidence>
<organism evidence="1">
    <name type="scientific">marine metagenome</name>
    <dbReference type="NCBI Taxonomy" id="408172"/>
    <lineage>
        <taxon>unclassified sequences</taxon>
        <taxon>metagenomes</taxon>
        <taxon>ecological metagenomes</taxon>
    </lineage>
</organism>
<dbReference type="Pfam" id="PF05721">
    <property type="entry name" value="PhyH"/>
    <property type="match status" value="1"/>
</dbReference>
<proteinExistence type="predicted"/>
<sequence length="302" mass="33998">MITEKQVKSYKEKGYLIVENAIPVATLKNLQNVTDDFLEKSRLIKENDEIYDIGDGHSKDSPILRRLKNPHQIHKTYENITKDDCILDIVSQLIGNNLRRDHTKLNFKGAHGGEAIEWHQDWAFYPHTNDDIVEVGIFLDDCEEKNGPLMAVPGSHLGPLDDHHHNGNFIGAVDPTKSHYDVNKAEAFIAKAGSISLHHVRSLHGSKKNNSDKSRRVLFIGYTASDSWPLKGILDLGLKPTADEKDFIKNIYKVYESNIVKGKPCLEARIVSNPIKMPYPPPPSVGSIYENQKEVLGRSFGE</sequence>
<dbReference type="EMBL" id="UINC01004942">
    <property type="protein sequence ID" value="SVA17962.1"/>
    <property type="molecule type" value="Genomic_DNA"/>
</dbReference>
<dbReference type="PANTHER" id="PTHR20883">
    <property type="entry name" value="PHYTANOYL-COA DIOXYGENASE DOMAIN CONTAINING 1"/>
    <property type="match status" value="1"/>
</dbReference>
<protein>
    <recommendedName>
        <fullName evidence="2">Phytanoyl-CoA dioxygenase</fullName>
    </recommendedName>
</protein>
<dbReference type="PANTHER" id="PTHR20883:SF46">
    <property type="entry name" value="PHYTANOYL-COA HYDROXYLASE"/>
    <property type="match status" value="1"/>
</dbReference>
<dbReference type="SUPFAM" id="SSF51197">
    <property type="entry name" value="Clavaminate synthase-like"/>
    <property type="match status" value="1"/>
</dbReference>
<accession>A0A381TPF4</accession>
<dbReference type="Gene3D" id="2.60.120.620">
    <property type="entry name" value="q2cbj1_9rhob like domain"/>
    <property type="match status" value="1"/>
</dbReference>
<evidence type="ECO:0008006" key="2">
    <source>
        <dbReference type="Google" id="ProtNLM"/>
    </source>
</evidence>
<dbReference type="InterPro" id="IPR008775">
    <property type="entry name" value="Phytyl_CoA_dOase-like"/>
</dbReference>
<reference evidence="1" key="1">
    <citation type="submission" date="2018-05" db="EMBL/GenBank/DDBJ databases">
        <authorList>
            <person name="Lanie J.A."/>
            <person name="Ng W.-L."/>
            <person name="Kazmierczak K.M."/>
            <person name="Andrzejewski T.M."/>
            <person name="Davidsen T.M."/>
            <person name="Wayne K.J."/>
            <person name="Tettelin H."/>
            <person name="Glass J.I."/>
            <person name="Rusch D."/>
            <person name="Podicherti R."/>
            <person name="Tsui H.-C.T."/>
            <person name="Winkler M.E."/>
        </authorList>
    </citation>
    <scope>NUCLEOTIDE SEQUENCE</scope>
</reference>
<name>A0A381TPF4_9ZZZZ</name>